<organism evidence="1 2">
    <name type="scientific">Candidatus Woesebacteria bacterium GW2011_GWA2_33_28</name>
    <dbReference type="NCBI Taxonomy" id="1618561"/>
    <lineage>
        <taxon>Bacteria</taxon>
        <taxon>Candidatus Woeseibacteriota</taxon>
    </lineage>
</organism>
<gene>
    <name evidence="1" type="ORF">UR38_C0004G0043</name>
</gene>
<proteinExistence type="predicted"/>
<protein>
    <submittedName>
        <fullName evidence="1">Uncharacterized protein</fullName>
    </submittedName>
</protein>
<dbReference type="EMBL" id="LBOZ01000004">
    <property type="protein sequence ID" value="KKP47500.1"/>
    <property type="molecule type" value="Genomic_DNA"/>
</dbReference>
<dbReference type="Proteomes" id="UP000033995">
    <property type="component" value="Unassembled WGS sequence"/>
</dbReference>
<dbReference type="AlphaFoldDB" id="A0A0G0C8D6"/>
<comment type="caution">
    <text evidence="1">The sequence shown here is derived from an EMBL/GenBank/DDBJ whole genome shotgun (WGS) entry which is preliminary data.</text>
</comment>
<accession>A0A0G0C8D6</accession>
<sequence>MERDNLKEAVQEALATAKSAPQANKMGDVLVVAYEANGFKVVDSYTAEEAKELLESASYDQSLNYVHVWVR</sequence>
<reference evidence="1 2" key="1">
    <citation type="journal article" date="2015" name="Nature">
        <title>rRNA introns, odd ribosomes, and small enigmatic genomes across a large radiation of phyla.</title>
        <authorList>
            <person name="Brown C.T."/>
            <person name="Hug L.A."/>
            <person name="Thomas B.C."/>
            <person name="Sharon I."/>
            <person name="Castelle C.J."/>
            <person name="Singh A."/>
            <person name="Wilkins M.J."/>
            <person name="Williams K.H."/>
            <person name="Banfield J.F."/>
        </authorList>
    </citation>
    <scope>NUCLEOTIDE SEQUENCE [LARGE SCALE GENOMIC DNA]</scope>
</reference>
<evidence type="ECO:0000313" key="2">
    <source>
        <dbReference type="Proteomes" id="UP000033995"/>
    </source>
</evidence>
<name>A0A0G0C8D6_9BACT</name>
<evidence type="ECO:0000313" key="1">
    <source>
        <dbReference type="EMBL" id="KKP47500.1"/>
    </source>
</evidence>